<name>A0ABW3ZCF1_9HYPH</name>
<comment type="caution">
    <text evidence="1">The sequence shown here is derived from an EMBL/GenBank/DDBJ whole genome shotgun (WGS) entry which is preliminary data.</text>
</comment>
<keyword evidence="2" id="KW-1185">Reference proteome</keyword>
<gene>
    <name evidence="1" type="ORF">ACFQ4O_16680</name>
</gene>
<dbReference type="EMBL" id="JBHTMX010000284">
    <property type="protein sequence ID" value="MFD1333640.1"/>
    <property type="molecule type" value="Genomic_DNA"/>
</dbReference>
<protein>
    <submittedName>
        <fullName evidence="1">Uncharacterized protein</fullName>
    </submittedName>
</protein>
<accession>A0ABW3ZCF1</accession>
<proteinExistence type="predicted"/>
<evidence type="ECO:0000313" key="2">
    <source>
        <dbReference type="Proteomes" id="UP001597171"/>
    </source>
</evidence>
<reference evidence="2" key="1">
    <citation type="journal article" date="2019" name="Int. J. Syst. Evol. Microbiol.">
        <title>The Global Catalogue of Microorganisms (GCM) 10K type strain sequencing project: providing services to taxonomists for standard genome sequencing and annotation.</title>
        <authorList>
            <consortium name="The Broad Institute Genomics Platform"/>
            <consortium name="The Broad Institute Genome Sequencing Center for Infectious Disease"/>
            <person name="Wu L."/>
            <person name="Ma J."/>
        </authorList>
    </citation>
    <scope>NUCLEOTIDE SEQUENCE [LARGE SCALE GENOMIC DNA]</scope>
    <source>
        <strain evidence="2">CCUG 61696</strain>
    </source>
</reference>
<evidence type="ECO:0000313" key="1">
    <source>
        <dbReference type="EMBL" id="MFD1333640.1"/>
    </source>
</evidence>
<sequence length="61" mass="6223">MSADAGTVGALLVCPLSRLPEALRRAPGARVLTLTSDPNEPAPDGLPAADRLLLAFNDIAA</sequence>
<organism evidence="1 2">
    <name type="scientific">Methylopila musalis</name>
    <dbReference type="NCBI Taxonomy" id="1134781"/>
    <lineage>
        <taxon>Bacteria</taxon>
        <taxon>Pseudomonadati</taxon>
        <taxon>Pseudomonadota</taxon>
        <taxon>Alphaproteobacteria</taxon>
        <taxon>Hyphomicrobiales</taxon>
        <taxon>Methylopilaceae</taxon>
        <taxon>Methylopila</taxon>
    </lineage>
</organism>
<feature type="non-terminal residue" evidence="1">
    <location>
        <position position="61"/>
    </location>
</feature>
<dbReference type="Proteomes" id="UP001597171">
    <property type="component" value="Unassembled WGS sequence"/>
</dbReference>